<accession>A0A2S5KGZ3</accession>
<feature type="transmembrane region" description="Helical" evidence="2">
    <location>
        <begin position="312"/>
        <end position="334"/>
    </location>
</feature>
<dbReference type="GO" id="GO:0120147">
    <property type="term" value="F:formylglycine-generating oxidase activity"/>
    <property type="evidence" value="ECO:0007669"/>
    <property type="project" value="TreeGrafter"/>
</dbReference>
<comment type="caution">
    <text evidence="4">The sequence shown here is derived from an EMBL/GenBank/DDBJ whole genome shotgun (WGS) entry which is preliminary data.</text>
</comment>
<dbReference type="PANTHER" id="PTHR23150:SF35">
    <property type="entry name" value="BLL6746 PROTEIN"/>
    <property type="match status" value="1"/>
</dbReference>
<name>A0A2S5KGZ3_9PROT</name>
<dbReference type="SUPFAM" id="SSF56436">
    <property type="entry name" value="C-type lectin-like"/>
    <property type="match status" value="1"/>
</dbReference>
<proteinExistence type="predicted"/>
<dbReference type="Proteomes" id="UP000238196">
    <property type="component" value="Unassembled WGS sequence"/>
</dbReference>
<evidence type="ECO:0000313" key="4">
    <source>
        <dbReference type="EMBL" id="PPC74074.1"/>
    </source>
</evidence>
<keyword evidence="2" id="KW-1133">Transmembrane helix</keyword>
<dbReference type="InterPro" id="IPR005532">
    <property type="entry name" value="SUMF_dom"/>
</dbReference>
<dbReference type="AlphaFoldDB" id="A0A2S5KGZ3"/>
<feature type="region of interest" description="Disordered" evidence="1">
    <location>
        <begin position="405"/>
        <end position="424"/>
    </location>
</feature>
<dbReference type="Gene3D" id="1.10.510.10">
    <property type="entry name" value="Transferase(Phosphotransferase) domain 1"/>
    <property type="match status" value="1"/>
</dbReference>
<dbReference type="SMART" id="SM00220">
    <property type="entry name" value="S_TKc"/>
    <property type="match status" value="1"/>
</dbReference>
<reference evidence="4 5" key="1">
    <citation type="submission" date="2018-02" db="EMBL/GenBank/DDBJ databases">
        <title>novel marine gammaproteobacteria from coastal saline agro ecosystem.</title>
        <authorList>
            <person name="Krishnan R."/>
            <person name="Ramesh Kumar N."/>
        </authorList>
    </citation>
    <scope>NUCLEOTIDE SEQUENCE [LARGE SCALE GENOMIC DNA]</scope>
    <source>
        <strain evidence="4 5">228</strain>
    </source>
</reference>
<dbReference type="GO" id="GO:0005524">
    <property type="term" value="F:ATP binding"/>
    <property type="evidence" value="ECO:0007669"/>
    <property type="project" value="InterPro"/>
</dbReference>
<dbReference type="InterPro" id="IPR011009">
    <property type="entry name" value="Kinase-like_dom_sf"/>
</dbReference>
<dbReference type="InterPro" id="IPR000719">
    <property type="entry name" value="Prot_kinase_dom"/>
</dbReference>
<organism evidence="4 5">
    <name type="scientific">Proteobacteria bacterium 228</name>
    <dbReference type="NCBI Taxonomy" id="2083153"/>
    <lineage>
        <taxon>Bacteria</taxon>
        <taxon>Pseudomonadati</taxon>
        <taxon>Pseudomonadota</taxon>
    </lineage>
</organism>
<evidence type="ECO:0000313" key="5">
    <source>
        <dbReference type="Proteomes" id="UP000238196"/>
    </source>
</evidence>
<dbReference type="OrthoDB" id="5292923at2"/>
<keyword evidence="2" id="KW-0812">Transmembrane</keyword>
<evidence type="ECO:0000259" key="3">
    <source>
        <dbReference type="PROSITE" id="PS50011"/>
    </source>
</evidence>
<dbReference type="SUPFAM" id="SSF56112">
    <property type="entry name" value="Protein kinase-like (PK-like)"/>
    <property type="match status" value="1"/>
</dbReference>
<feature type="domain" description="Protein kinase" evidence="3">
    <location>
        <begin position="1"/>
        <end position="296"/>
    </location>
</feature>
<dbReference type="InterPro" id="IPR016187">
    <property type="entry name" value="CTDL_fold"/>
</dbReference>
<dbReference type="EMBL" id="PRLP01000167">
    <property type="protein sequence ID" value="PPC74074.1"/>
    <property type="molecule type" value="Genomic_DNA"/>
</dbReference>
<dbReference type="Pfam" id="PF00069">
    <property type="entry name" value="Pkinase"/>
    <property type="match status" value="1"/>
</dbReference>
<protein>
    <recommendedName>
        <fullName evidence="3">Protein kinase domain-containing protein</fullName>
    </recommendedName>
</protein>
<dbReference type="GO" id="GO:0004672">
    <property type="term" value="F:protein kinase activity"/>
    <property type="evidence" value="ECO:0007669"/>
    <property type="project" value="InterPro"/>
</dbReference>
<keyword evidence="2" id="KW-0472">Membrane</keyword>
<dbReference type="InterPro" id="IPR042095">
    <property type="entry name" value="SUMF_sf"/>
</dbReference>
<dbReference type="InterPro" id="IPR051043">
    <property type="entry name" value="Sulfatase_Mod_Factor_Kinase"/>
</dbReference>
<evidence type="ECO:0000256" key="2">
    <source>
        <dbReference type="SAM" id="Phobius"/>
    </source>
</evidence>
<feature type="region of interest" description="Disordered" evidence="1">
    <location>
        <begin position="637"/>
        <end position="677"/>
    </location>
</feature>
<dbReference type="PROSITE" id="PS50011">
    <property type="entry name" value="PROTEIN_KINASE_DOM"/>
    <property type="match status" value="1"/>
</dbReference>
<dbReference type="Pfam" id="PF03781">
    <property type="entry name" value="FGE-sulfatase"/>
    <property type="match status" value="1"/>
</dbReference>
<gene>
    <name evidence="4" type="ORF">C4K68_27020</name>
</gene>
<dbReference type="Gene3D" id="3.90.1580.10">
    <property type="entry name" value="paralog of FGE (formylglycine-generating enzyme)"/>
    <property type="match status" value="1"/>
</dbReference>
<sequence length="677" mass="75399">MGMVEEQLSLADLHTEMALTTGERHFTLERPLFTSAGSHIWLASEISKKERRRGKACLLVLSPLLFEHNRHTAAIEAQIALQEDWHHANVVQIQAVARDPAGWHFAILEATEGASLKSMISKHHFKPELAKAVMKSTASILHSLHSKRILHLDLSPHSILITRDYQLKLLNTSYQYSIFQTLHEGQASAPAHPDNDSWPSLRYLAPELLQTPASPSPAADIFSLGCLCYELLMGEPLFKSTERFPLPDIPSLHTNQWKALNRLLALAPEERPTRQLNELIDDIFTPREGPPAHPLTTERPIAKAKRFDRRRILMLAGATLSGLAIINFLIYLVLHKSPHQQEMADLTEQIEQLLQNPQSEADLRKAQQLFDQFYQKASGQSGSRKLEDNITAFFMKLHNPALQAPADISPGKLPAPKAASPNRLRAGDSFTDALANGMRGPLLMVIPSGSAYIGNQDRRGSSDELAPHFVSYSAPFALMQDEVTFEDYDLFAKATGRLLPDDNGWGRGRRPVINVSWYDANAYAIWLSNISRHVYRLPTEEEWEYSARANTSTAYWWGGAIDKGHGNCQSCGSEWDNLRTAPVGAFPANNYGLFDVSGNVSEWVGDCYTEGSVAASGSTDAQNQQCMSRVIKGGSWRSPPALLRSSARQQAEPDNRNSETGFRLLREISDQEQYAAP</sequence>
<evidence type="ECO:0000256" key="1">
    <source>
        <dbReference type="SAM" id="MobiDB-lite"/>
    </source>
</evidence>
<dbReference type="PANTHER" id="PTHR23150">
    <property type="entry name" value="SULFATASE MODIFYING FACTOR 1, 2"/>
    <property type="match status" value="1"/>
</dbReference>